<evidence type="ECO:0000313" key="2">
    <source>
        <dbReference type="EMBL" id="MEB3512841.1"/>
    </source>
</evidence>
<proteinExistence type="predicted"/>
<gene>
    <name evidence="2" type="ORF">U3653_22655</name>
</gene>
<keyword evidence="3" id="KW-1185">Reference proteome</keyword>
<feature type="transmembrane region" description="Helical" evidence="1">
    <location>
        <begin position="271"/>
        <end position="294"/>
    </location>
</feature>
<feature type="transmembrane region" description="Helical" evidence="1">
    <location>
        <begin position="333"/>
        <end position="355"/>
    </location>
</feature>
<dbReference type="RefSeq" id="WP_323124295.1">
    <property type="nucleotide sequence ID" value="NZ_JAYESH010000007.1"/>
</dbReference>
<feature type="transmembrane region" description="Helical" evidence="1">
    <location>
        <begin position="405"/>
        <end position="425"/>
    </location>
</feature>
<feature type="transmembrane region" description="Helical" evidence="1">
    <location>
        <begin position="164"/>
        <end position="181"/>
    </location>
</feature>
<feature type="transmembrane region" description="Helical" evidence="1">
    <location>
        <begin position="32"/>
        <end position="58"/>
    </location>
</feature>
<evidence type="ECO:0000256" key="1">
    <source>
        <dbReference type="SAM" id="Phobius"/>
    </source>
</evidence>
<evidence type="ECO:0000313" key="3">
    <source>
        <dbReference type="Proteomes" id="UP001348098"/>
    </source>
</evidence>
<feature type="transmembrane region" description="Helical" evidence="1">
    <location>
        <begin position="367"/>
        <end position="385"/>
    </location>
</feature>
<dbReference type="EMBL" id="JAYKYQ010000009">
    <property type="protein sequence ID" value="MEB3512841.1"/>
    <property type="molecule type" value="Genomic_DNA"/>
</dbReference>
<accession>A0ABU6AZF6</accession>
<organism evidence="2 3">
    <name type="scientific">Nocardia implantans</name>
    <dbReference type="NCBI Taxonomy" id="3108168"/>
    <lineage>
        <taxon>Bacteria</taxon>
        <taxon>Bacillati</taxon>
        <taxon>Actinomycetota</taxon>
        <taxon>Actinomycetes</taxon>
        <taxon>Mycobacteriales</taxon>
        <taxon>Nocardiaceae</taxon>
        <taxon>Nocardia</taxon>
    </lineage>
</organism>
<comment type="caution">
    <text evidence="2">The sequence shown here is derived from an EMBL/GenBank/DDBJ whole genome shotgun (WGS) entry which is preliminary data.</text>
</comment>
<feature type="transmembrane region" description="Helical" evidence="1">
    <location>
        <begin position="193"/>
        <end position="218"/>
    </location>
</feature>
<protein>
    <recommendedName>
        <fullName evidence="4">Transmembrane protein</fullName>
    </recommendedName>
</protein>
<evidence type="ECO:0008006" key="4">
    <source>
        <dbReference type="Google" id="ProtNLM"/>
    </source>
</evidence>
<keyword evidence="1" id="KW-0812">Transmembrane</keyword>
<feature type="transmembrane region" description="Helical" evidence="1">
    <location>
        <begin position="238"/>
        <end position="259"/>
    </location>
</feature>
<keyword evidence="1" id="KW-0472">Membrane</keyword>
<reference evidence="2 3" key="1">
    <citation type="submission" date="2023-12" db="EMBL/GenBank/DDBJ databases">
        <title>novel species in genus Nocarida.</title>
        <authorList>
            <person name="Li Z."/>
        </authorList>
    </citation>
    <scope>NUCLEOTIDE SEQUENCE [LARGE SCALE GENOMIC DNA]</scope>
    <source>
        <strain evidence="2 3">CDC186</strain>
    </source>
</reference>
<keyword evidence="1" id="KW-1133">Transmembrane helix</keyword>
<feature type="transmembrane region" description="Helical" evidence="1">
    <location>
        <begin position="306"/>
        <end position="326"/>
    </location>
</feature>
<name>A0ABU6AZF6_9NOCA</name>
<sequence length="614" mass="65044">MDTAVLALPGSARVSPASAWGRFSRIAQLRPVVLAAGCLVVVQLAIRCWVAGSGFFYWDDFILVGRAARFGPWSTDLLLYDHDGHFMPLAFVTAWAVNAVAPLVWAGPVVALLIMQLAASAAVVRMLLLLAGPRLPILIPLVFYLLCPLTIPAFAWWAAALNALPLQFALAWVIGDAVLLVRTGRRQYAVSGIAVLVVALLFFEKSAVVPFVAFAAAALARHVDGDAAPIGAVARRGAALWIGSAAVLGFWSIAYLAVVDGPGLPDDWNELRDLLPTAASLGIVPALSGGPWVWERWLPSTPWADPPGWAVVAAWLALAAAVALTMRARQRIAAVWLTAAAYVVIAQLAVALARGGPNTAAEVMQSLRYFADLAVVAAAAGALMLRARPRPSRGRPRMALAVRPLAVVVTAVFVVSSLWSTWTFVRSWRAGPSETYITNVRSALRAWDGAPLLEQEVPWNVLNPMAYPQNLTSSVLASVAAPGTFAASTPHLRMITDDGAIVDAAVWWNRSILPGPEPGCGYRVDGTRSTLLRLDGPMLANKWTAQLNYVAGRDGVVSVAMEHGEPVSAPVRKGLNTVFVRLIGSGSALRISAGTPGLDLCVGVGPVGVASYDN</sequence>
<dbReference type="Proteomes" id="UP001348098">
    <property type="component" value="Unassembled WGS sequence"/>
</dbReference>